<dbReference type="Pfam" id="PF13426">
    <property type="entry name" value="PAS_9"/>
    <property type="match status" value="2"/>
</dbReference>
<dbReference type="CDD" id="cd01948">
    <property type="entry name" value="EAL"/>
    <property type="match status" value="1"/>
</dbReference>
<dbReference type="InterPro" id="IPR035965">
    <property type="entry name" value="PAS-like_dom_sf"/>
</dbReference>
<evidence type="ECO:0000259" key="3">
    <source>
        <dbReference type="PROSITE" id="PS50887"/>
    </source>
</evidence>
<dbReference type="SMART" id="SM00267">
    <property type="entry name" value="GGDEF"/>
    <property type="match status" value="1"/>
</dbReference>
<dbReference type="InterPro" id="IPR000160">
    <property type="entry name" value="GGDEF_dom"/>
</dbReference>
<dbReference type="Gene3D" id="3.20.20.450">
    <property type="entry name" value="EAL domain"/>
    <property type="match status" value="1"/>
</dbReference>
<reference evidence="5" key="1">
    <citation type="submission" date="2017-09" db="EMBL/GenBank/DDBJ databases">
        <authorList>
            <person name="Varghese N."/>
            <person name="Submissions S."/>
        </authorList>
    </citation>
    <scope>NUCLEOTIDE SEQUENCE [LARGE SCALE GENOMIC DNA]</scope>
    <source>
        <strain evidence="5">DSM 15103</strain>
    </source>
</reference>
<sequence>MNSLKNPAALFSFDGKYILSNEPFKKITGLNEKQLRNKNIGSIFKEIFIDKILRTLEEKKFSFHSIQINNINYSLFIFPVIENLKDRLLVFLLGEDLEYEKEELLEVLIQKTPAGTFIYKDTFIFSNRTFQEITGYTEEELKKIRPYEIVHERYRKEVIEIIKKRLSGEKLEKHYDLLTIISKTGKEKHLELVTATIKYQGSYAGIGVCVDRTEKVELEQRLNYLYTHDEITNLPNRKKFIEYLSKSLNYAVKNSHLVAVILIDIKDMKLINKEYGYSVGDQLLKEIGKKLKKVVTNVDYVARVGDDEFGVIIYAFKSMGNLSENIEKILKEVEDTYLIDGFKIPVEVKMGISIFPKDGKTSEELYKNSEIALLKAKKTIGKKFEFFSEDSYKEISKILFLKGKIRDVIQKNSIKMFYQPIVQLQNNSIFGLESLFRLITSNGKIIMPQEIIPVAEETGLIVELGQKILDSVLDFSKKLPEKIKLSVNISPVQFNKTGFDDELIKNIKDRDINPEKLILEITESAIMSNISDKIRRIKKLKDFGIQIALDDFGTGYSSLNYLKRFPIDYLKIDISFVSGIGKDKSDEMIVKTIISMAKNLNMMTIAEGIENEQQLRFLRYEGCDFGQGYYFGKPASHNEILKLTDKNSL</sequence>
<dbReference type="PANTHER" id="PTHR44757:SF2">
    <property type="entry name" value="BIOFILM ARCHITECTURE MAINTENANCE PROTEIN MBAA"/>
    <property type="match status" value="1"/>
</dbReference>
<dbReference type="InterPro" id="IPR000014">
    <property type="entry name" value="PAS"/>
</dbReference>
<dbReference type="PROSITE" id="PS50887">
    <property type="entry name" value="GGDEF"/>
    <property type="match status" value="1"/>
</dbReference>
<evidence type="ECO:0000313" key="5">
    <source>
        <dbReference type="Proteomes" id="UP000219036"/>
    </source>
</evidence>
<dbReference type="InterPro" id="IPR043128">
    <property type="entry name" value="Rev_trsase/Diguanyl_cyclase"/>
</dbReference>
<dbReference type="Pfam" id="PF00990">
    <property type="entry name" value="GGDEF"/>
    <property type="match status" value="1"/>
</dbReference>
<dbReference type="PROSITE" id="PS50112">
    <property type="entry name" value="PAS"/>
    <property type="match status" value="1"/>
</dbReference>
<accession>A0A285MYQ5</accession>
<dbReference type="PANTHER" id="PTHR44757">
    <property type="entry name" value="DIGUANYLATE CYCLASE DGCP"/>
    <property type="match status" value="1"/>
</dbReference>
<dbReference type="InterPro" id="IPR029787">
    <property type="entry name" value="Nucleotide_cyclase"/>
</dbReference>
<organism evidence="4 5">
    <name type="scientific">Persephonella hydrogeniphila</name>
    <dbReference type="NCBI Taxonomy" id="198703"/>
    <lineage>
        <taxon>Bacteria</taxon>
        <taxon>Pseudomonadati</taxon>
        <taxon>Aquificota</taxon>
        <taxon>Aquificia</taxon>
        <taxon>Aquificales</taxon>
        <taxon>Hydrogenothermaceae</taxon>
        <taxon>Persephonella</taxon>
    </lineage>
</organism>
<evidence type="ECO:0000259" key="1">
    <source>
        <dbReference type="PROSITE" id="PS50112"/>
    </source>
</evidence>
<dbReference type="Proteomes" id="UP000219036">
    <property type="component" value="Unassembled WGS sequence"/>
</dbReference>
<dbReference type="AlphaFoldDB" id="A0A285MYQ5"/>
<dbReference type="EMBL" id="OBEI01000001">
    <property type="protein sequence ID" value="SNZ02322.1"/>
    <property type="molecule type" value="Genomic_DNA"/>
</dbReference>
<gene>
    <name evidence="4" type="ORF">SAMN06265182_0089</name>
</gene>
<dbReference type="SMART" id="SM00091">
    <property type="entry name" value="PAS"/>
    <property type="match status" value="2"/>
</dbReference>
<dbReference type="InterPro" id="IPR052155">
    <property type="entry name" value="Biofilm_reg_signaling"/>
</dbReference>
<dbReference type="PROSITE" id="PS50883">
    <property type="entry name" value="EAL"/>
    <property type="match status" value="1"/>
</dbReference>
<keyword evidence="5" id="KW-1185">Reference proteome</keyword>
<evidence type="ECO:0000313" key="4">
    <source>
        <dbReference type="EMBL" id="SNZ02322.1"/>
    </source>
</evidence>
<feature type="domain" description="GGDEF" evidence="3">
    <location>
        <begin position="256"/>
        <end position="390"/>
    </location>
</feature>
<dbReference type="SUPFAM" id="SSF55785">
    <property type="entry name" value="PYP-like sensor domain (PAS domain)"/>
    <property type="match status" value="1"/>
</dbReference>
<dbReference type="CDD" id="cd00130">
    <property type="entry name" value="PAS"/>
    <property type="match status" value="1"/>
</dbReference>
<name>A0A285MYQ5_9AQUI</name>
<protein>
    <submittedName>
        <fullName evidence="4">PAS domain S-box-containing protein/diguanylate cyclase (GGDEF) domain-containing protein</fullName>
    </submittedName>
</protein>
<evidence type="ECO:0000259" key="2">
    <source>
        <dbReference type="PROSITE" id="PS50883"/>
    </source>
</evidence>
<dbReference type="NCBIfam" id="TIGR00229">
    <property type="entry name" value="sensory_box"/>
    <property type="match status" value="1"/>
</dbReference>
<dbReference type="InterPro" id="IPR001633">
    <property type="entry name" value="EAL_dom"/>
</dbReference>
<dbReference type="SUPFAM" id="SSF141868">
    <property type="entry name" value="EAL domain-like"/>
    <property type="match status" value="1"/>
</dbReference>
<dbReference type="Gene3D" id="3.30.70.270">
    <property type="match status" value="1"/>
</dbReference>
<proteinExistence type="predicted"/>
<dbReference type="SUPFAM" id="SSF55073">
    <property type="entry name" value="Nucleotide cyclase"/>
    <property type="match status" value="1"/>
</dbReference>
<dbReference type="NCBIfam" id="TIGR00254">
    <property type="entry name" value="GGDEF"/>
    <property type="match status" value="1"/>
</dbReference>
<feature type="domain" description="EAL" evidence="2">
    <location>
        <begin position="398"/>
        <end position="648"/>
    </location>
</feature>
<dbReference type="SMART" id="SM00052">
    <property type="entry name" value="EAL"/>
    <property type="match status" value="1"/>
</dbReference>
<dbReference type="CDD" id="cd01949">
    <property type="entry name" value="GGDEF"/>
    <property type="match status" value="1"/>
</dbReference>
<dbReference type="InterPro" id="IPR035919">
    <property type="entry name" value="EAL_sf"/>
</dbReference>
<dbReference type="Pfam" id="PF00563">
    <property type="entry name" value="EAL"/>
    <property type="match status" value="1"/>
</dbReference>
<feature type="domain" description="PAS" evidence="1">
    <location>
        <begin position="123"/>
        <end position="169"/>
    </location>
</feature>
<dbReference type="Gene3D" id="3.30.450.20">
    <property type="entry name" value="PAS domain"/>
    <property type="match status" value="2"/>
</dbReference>